<dbReference type="Proteomes" id="UP000106742">
    <property type="component" value="Genome"/>
</dbReference>
<evidence type="ECO:0000313" key="4">
    <source>
        <dbReference type="Proteomes" id="UP000106742"/>
    </source>
</evidence>
<evidence type="ECO:0000313" key="3">
    <source>
        <dbReference type="EMBL" id="ALS54130.1"/>
    </source>
</evidence>
<keyword evidence="2" id="KW-0812">Transmembrane</keyword>
<dbReference type="InterPro" id="IPR009775">
    <property type="entry name" value="GP2b"/>
</dbReference>
<organism evidence="3 4">
    <name type="scientific">Free State vervet virus</name>
    <dbReference type="NCBI Taxonomy" id="1737586"/>
    <lineage>
        <taxon>Viruses</taxon>
        <taxon>Riboviria</taxon>
        <taxon>Orthornavirae</taxon>
        <taxon>Pisuviricota</taxon>
        <taxon>Pisoniviricetes</taxon>
        <taxon>Nidovirales</taxon>
        <taxon>Arnidovirineae</taxon>
        <taxon>Arteriviridae</taxon>
        <taxon>Simarterivirinae</taxon>
        <taxon>Epsilonarterivirus</taxon>
        <taxon>Sheartevirus</taxon>
        <taxon>Epsilonarterivirus safriver</taxon>
    </lineage>
</organism>
<feature type="compositionally biased region" description="Polar residues" evidence="1">
    <location>
        <begin position="59"/>
        <end position="81"/>
    </location>
</feature>
<proteinExistence type="predicted"/>
<feature type="region of interest" description="Disordered" evidence="1">
    <location>
        <begin position="58"/>
        <end position="81"/>
    </location>
</feature>
<keyword evidence="2" id="KW-1133">Transmembrane helix</keyword>
<dbReference type="EMBL" id="KR862295">
    <property type="protein sequence ID" value="ALS54130.1"/>
    <property type="molecule type" value="Genomic_RNA"/>
</dbReference>
<name>A0A159D6N2_9NIDO</name>
<evidence type="ECO:0000256" key="2">
    <source>
        <dbReference type="SAM" id="Phobius"/>
    </source>
</evidence>
<feature type="transmembrane region" description="Helical" evidence="2">
    <location>
        <begin position="26"/>
        <end position="47"/>
    </location>
</feature>
<protein>
    <submittedName>
        <fullName evidence="3">E protein</fullName>
    </submittedName>
</protein>
<dbReference type="Pfam" id="PF07069">
    <property type="entry name" value="PRRSV_2b"/>
    <property type="match status" value="1"/>
</dbReference>
<evidence type="ECO:0000256" key="1">
    <source>
        <dbReference type="SAM" id="MobiDB-lite"/>
    </source>
</evidence>
<sequence>MGNIFASITAAFNHAIHELLVSIFDLLIYMAIIILALIVGRVIGFALQGLFKCIPRTVPSDSKSSLRSHFSPVSTKYSTLP</sequence>
<accession>A0A159D6N2</accession>
<reference evidence="3 4" key="1">
    <citation type="journal article" date="2016" name="J. Virol.">
        <title>Arteriviruses, Pegiviruses, and Lentiviruses Are Common among Wild African Monkeys.</title>
        <authorList>
            <person name="Bailey A."/>
            <person name="Heimbruch K."/>
        </authorList>
    </citation>
    <scope>NUCLEOTIDE SEQUENCE [LARGE SCALE GENOMIC DNA]</scope>
    <source>
        <strain evidence="3">VSAC4007</strain>
    </source>
</reference>
<keyword evidence="2" id="KW-0472">Membrane</keyword>